<gene>
    <name evidence="2" type="ORF">FWK35_00005758</name>
</gene>
<keyword evidence="1" id="KW-0732">Signal</keyword>
<proteinExistence type="predicted"/>
<organism evidence="2 3">
    <name type="scientific">Aphis craccivora</name>
    <name type="common">Cowpea aphid</name>
    <dbReference type="NCBI Taxonomy" id="307492"/>
    <lineage>
        <taxon>Eukaryota</taxon>
        <taxon>Metazoa</taxon>
        <taxon>Ecdysozoa</taxon>
        <taxon>Arthropoda</taxon>
        <taxon>Hexapoda</taxon>
        <taxon>Insecta</taxon>
        <taxon>Pterygota</taxon>
        <taxon>Neoptera</taxon>
        <taxon>Paraneoptera</taxon>
        <taxon>Hemiptera</taxon>
        <taxon>Sternorrhyncha</taxon>
        <taxon>Aphidomorpha</taxon>
        <taxon>Aphidoidea</taxon>
        <taxon>Aphididae</taxon>
        <taxon>Aphidini</taxon>
        <taxon>Aphis</taxon>
        <taxon>Aphis</taxon>
    </lineage>
</organism>
<dbReference type="EMBL" id="VUJU01000826">
    <property type="protein sequence ID" value="KAF0768158.1"/>
    <property type="molecule type" value="Genomic_DNA"/>
</dbReference>
<comment type="caution">
    <text evidence="2">The sequence shown here is derived from an EMBL/GenBank/DDBJ whole genome shotgun (WGS) entry which is preliminary data.</text>
</comment>
<feature type="chain" id="PRO_5026097150" evidence="1">
    <location>
        <begin position="18"/>
        <end position="88"/>
    </location>
</feature>
<dbReference type="AlphaFoldDB" id="A0A6G0ZB91"/>
<reference evidence="2 3" key="1">
    <citation type="submission" date="2019-08" db="EMBL/GenBank/DDBJ databases">
        <title>Whole genome of Aphis craccivora.</title>
        <authorList>
            <person name="Voronova N.V."/>
            <person name="Shulinski R.S."/>
            <person name="Bandarenka Y.V."/>
            <person name="Zhorov D.G."/>
            <person name="Warner D."/>
        </authorList>
    </citation>
    <scope>NUCLEOTIDE SEQUENCE [LARGE SCALE GENOMIC DNA]</scope>
    <source>
        <strain evidence="2">180601</strain>
        <tissue evidence="2">Whole Body</tissue>
    </source>
</reference>
<evidence type="ECO:0000313" key="3">
    <source>
        <dbReference type="Proteomes" id="UP000478052"/>
    </source>
</evidence>
<accession>A0A6G0ZB91</accession>
<evidence type="ECO:0000256" key="1">
    <source>
        <dbReference type="SAM" id="SignalP"/>
    </source>
</evidence>
<sequence>MSVFPFFLNLFLVFSGAFENYWKFQKMTSSMHQLDSFFHRKPPPYYEHFKGMNSELYSNSVLVLLIVSQFIFLSVCRNPENVQIKIQH</sequence>
<name>A0A6G0ZB91_APHCR</name>
<evidence type="ECO:0000313" key="2">
    <source>
        <dbReference type="EMBL" id="KAF0768158.1"/>
    </source>
</evidence>
<feature type="signal peptide" evidence="1">
    <location>
        <begin position="1"/>
        <end position="17"/>
    </location>
</feature>
<protein>
    <submittedName>
        <fullName evidence="2">Uncharacterized protein</fullName>
    </submittedName>
</protein>
<dbReference type="Proteomes" id="UP000478052">
    <property type="component" value="Unassembled WGS sequence"/>
</dbReference>
<keyword evidence="3" id="KW-1185">Reference proteome</keyword>